<dbReference type="InterPro" id="IPR036097">
    <property type="entry name" value="HisK_dim/P_sf"/>
</dbReference>
<evidence type="ECO:0000256" key="5">
    <source>
        <dbReference type="ARBA" id="ARBA00022679"/>
    </source>
</evidence>
<comment type="catalytic activity">
    <reaction evidence="1">
        <text>ATP + protein L-histidine = ADP + protein N-phospho-L-histidine.</text>
        <dbReference type="EC" id="2.7.13.3"/>
    </reaction>
</comment>
<reference evidence="13 14" key="1">
    <citation type="submission" date="2014-12" db="EMBL/GenBank/DDBJ databases">
        <title>Comparative genomics of the lactic acid bacteria isolated from the honey bee gut.</title>
        <authorList>
            <person name="Ellegaard K.M."/>
            <person name="Tamarit D."/>
            <person name="Javelind E."/>
            <person name="Olofsson T."/>
            <person name="Andersson S.G."/>
            <person name="Vasquez A."/>
        </authorList>
    </citation>
    <scope>NUCLEOTIDE SEQUENCE [LARGE SCALE GENOMIC DNA]</scope>
    <source>
        <strain evidence="13 14">Biut2</strain>
    </source>
</reference>
<feature type="domain" description="HAMP" evidence="12">
    <location>
        <begin position="193"/>
        <end position="245"/>
    </location>
</feature>
<dbReference type="PANTHER" id="PTHR45453:SF1">
    <property type="entry name" value="PHOSPHATE REGULON SENSOR PROTEIN PHOR"/>
    <property type="match status" value="1"/>
</dbReference>
<evidence type="ECO:0000256" key="1">
    <source>
        <dbReference type="ARBA" id="ARBA00000085"/>
    </source>
</evidence>
<dbReference type="SMART" id="SM00304">
    <property type="entry name" value="HAMP"/>
    <property type="match status" value="1"/>
</dbReference>
<evidence type="ECO:0000313" key="13">
    <source>
        <dbReference type="EMBL" id="KJY55845.1"/>
    </source>
</evidence>
<dbReference type="FunFam" id="1.10.287.130:FF:000001">
    <property type="entry name" value="Two-component sensor histidine kinase"/>
    <property type="match status" value="1"/>
</dbReference>
<dbReference type="PRINTS" id="PR00344">
    <property type="entry name" value="BCTRLSENSOR"/>
</dbReference>
<keyword evidence="4" id="KW-0597">Phosphoprotein</keyword>
<dbReference type="GO" id="GO:0004721">
    <property type="term" value="F:phosphoprotein phosphatase activity"/>
    <property type="evidence" value="ECO:0007669"/>
    <property type="project" value="TreeGrafter"/>
</dbReference>
<dbReference type="HOGENOM" id="CLU_000445_89_6_9"/>
<dbReference type="InterPro" id="IPR003660">
    <property type="entry name" value="HAMP_dom"/>
</dbReference>
<dbReference type="InterPro" id="IPR003661">
    <property type="entry name" value="HisK_dim/P_dom"/>
</dbReference>
<dbReference type="RefSeq" id="WP_045927925.1">
    <property type="nucleotide sequence ID" value="NZ_JBHSZS010000009.1"/>
</dbReference>
<dbReference type="AlphaFoldDB" id="A0A0F4LB42"/>
<dbReference type="SUPFAM" id="SSF47384">
    <property type="entry name" value="Homodimeric domain of signal transducing histidine kinase"/>
    <property type="match status" value="1"/>
</dbReference>
<dbReference type="Pfam" id="PF02518">
    <property type="entry name" value="HATPase_c"/>
    <property type="match status" value="1"/>
</dbReference>
<dbReference type="Proteomes" id="UP000033533">
    <property type="component" value="Unassembled WGS sequence"/>
</dbReference>
<dbReference type="InterPro" id="IPR050351">
    <property type="entry name" value="BphY/WalK/GraS-like"/>
</dbReference>
<dbReference type="EC" id="2.7.13.3" evidence="3"/>
<dbReference type="STRING" id="1218493.JF76_07890"/>
<dbReference type="InterPro" id="IPR004358">
    <property type="entry name" value="Sig_transdc_His_kin-like_C"/>
</dbReference>
<dbReference type="CDD" id="cd06225">
    <property type="entry name" value="HAMP"/>
    <property type="match status" value="1"/>
</dbReference>
<dbReference type="Gene3D" id="3.30.565.10">
    <property type="entry name" value="Histidine kinase-like ATPase, C-terminal domain"/>
    <property type="match status" value="1"/>
</dbReference>
<dbReference type="FunFam" id="3.30.565.10:FF:000006">
    <property type="entry name" value="Sensor histidine kinase WalK"/>
    <property type="match status" value="1"/>
</dbReference>
<evidence type="ECO:0000313" key="14">
    <source>
        <dbReference type="Proteomes" id="UP000033533"/>
    </source>
</evidence>
<proteinExistence type="predicted"/>
<organism evidence="13 14">
    <name type="scientific">Lactobacillus kullabergensis</name>
    <dbReference type="NCBI Taxonomy" id="1218493"/>
    <lineage>
        <taxon>Bacteria</taxon>
        <taxon>Bacillati</taxon>
        <taxon>Bacillota</taxon>
        <taxon>Bacilli</taxon>
        <taxon>Lactobacillales</taxon>
        <taxon>Lactobacillaceae</taxon>
        <taxon>Lactobacillus</taxon>
    </lineage>
</organism>
<accession>A0A0F4LB42</accession>
<evidence type="ECO:0000256" key="3">
    <source>
        <dbReference type="ARBA" id="ARBA00012438"/>
    </source>
</evidence>
<dbReference type="EMBL" id="JXBY01000018">
    <property type="protein sequence ID" value="KJY55845.1"/>
    <property type="molecule type" value="Genomic_DNA"/>
</dbReference>
<dbReference type="GO" id="GO:0000155">
    <property type="term" value="F:phosphorelay sensor kinase activity"/>
    <property type="evidence" value="ECO:0007669"/>
    <property type="project" value="InterPro"/>
</dbReference>
<dbReference type="Gene3D" id="1.10.287.130">
    <property type="match status" value="1"/>
</dbReference>
<dbReference type="Pfam" id="PF00672">
    <property type="entry name" value="HAMP"/>
    <property type="match status" value="1"/>
</dbReference>
<dbReference type="Pfam" id="PF00512">
    <property type="entry name" value="HisKA"/>
    <property type="match status" value="1"/>
</dbReference>
<dbReference type="SMART" id="SM00388">
    <property type="entry name" value="HisKA"/>
    <property type="match status" value="1"/>
</dbReference>
<feature type="transmembrane region" description="Helical" evidence="10">
    <location>
        <begin position="173"/>
        <end position="194"/>
    </location>
</feature>
<feature type="coiled-coil region" evidence="9">
    <location>
        <begin position="230"/>
        <end position="260"/>
    </location>
</feature>
<evidence type="ECO:0000256" key="7">
    <source>
        <dbReference type="ARBA" id="ARBA00023012"/>
    </source>
</evidence>
<evidence type="ECO:0000256" key="8">
    <source>
        <dbReference type="ARBA" id="ARBA00023136"/>
    </source>
</evidence>
<dbReference type="PANTHER" id="PTHR45453">
    <property type="entry name" value="PHOSPHATE REGULON SENSOR PROTEIN PHOR"/>
    <property type="match status" value="1"/>
</dbReference>
<dbReference type="Gene3D" id="6.10.340.10">
    <property type="match status" value="1"/>
</dbReference>
<dbReference type="PATRIC" id="fig|1218493.3.peg.835"/>
<evidence type="ECO:0000256" key="10">
    <source>
        <dbReference type="SAM" id="Phobius"/>
    </source>
</evidence>
<comment type="caution">
    <text evidence="13">The sequence shown here is derived from an EMBL/GenBank/DDBJ whole genome shotgun (WGS) entry which is preliminary data.</text>
</comment>
<evidence type="ECO:0000256" key="4">
    <source>
        <dbReference type="ARBA" id="ARBA00022553"/>
    </source>
</evidence>
<dbReference type="OrthoDB" id="3436at2"/>
<evidence type="ECO:0000256" key="6">
    <source>
        <dbReference type="ARBA" id="ARBA00022777"/>
    </source>
</evidence>
<protein>
    <recommendedName>
        <fullName evidence="3">histidine kinase</fullName>
        <ecNumber evidence="3">2.7.13.3</ecNumber>
    </recommendedName>
</protein>
<dbReference type="GO" id="GO:0016036">
    <property type="term" value="P:cellular response to phosphate starvation"/>
    <property type="evidence" value="ECO:0007669"/>
    <property type="project" value="TreeGrafter"/>
</dbReference>
<keyword evidence="10" id="KW-1133">Transmembrane helix</keyword>
<gene>
    <name evidence="13" type="primary">baeS</name>
    <name evidence="13" type="ORF">JF76_07890</name>
</gene>
<evidence type="ECO:0000259" key="11">
    <source>
        <dbReference type="PROSITE" id="PS50109"/>
    </source>
</evidence>
<dbReference type="SMART" id="SM00387">
    <property type="entry name" value="HATPase_c"/>
    <property type="match status" value="1"/>
</dbReference>
<dbReference type="InterPro" id="IPR005467">
    <property type="entry name" value="His_kinase_dom"/>
</dbReference>
<comment type="subcellular location">
    <subcellularLocation>
        <location evidence="2">Membrane</location>
    </subcellularLocation>
</comment>
<dbReference type="CDD" id="cd00082">
    <property type="entry name" value="HisKA"/>
    <property type="match status" value="1"/>
</dbReference>
<keyword evidence="5" id="KW-0808">Transferase</keyword>
<dbReference type="PROSITE" id="PS50109">
    <property type="entry name" value="HIS_KIN"/>
    <property type="match status" value="1"/>
</dbReference>
<keyword evidence="9" id="KW-0175">Coiled coil</keyword>
<evidence type="ECO:0000256" key="9">
    <source>
        <dbReference type="SAM" id="Coils"/>
    </source>
</evidence>
<feature type="domain" description="Histidine kinase" evidence="11">
    <location>
        <begin position="260"/>
        <end position="472"/>
    </location>
</feature>
<keyword evidence="7" id="KW-0902">Two-component regulatory system</keyword>
<keyword evidence="10" id="KW-0812">Transmembrane</keyword>
<dbReference type="SUPFAM" id="SSF55874">
    <property type="entry name" value="ATPase domain of HSP90 chaperone/DNA topoisomerase II/histidine kinase"/>
    <property type="match status" value="1"/>
</dbReference>
<evidence type="ECO:0000256" key="2">
    <source>
        <dbReference type="ARBA" id="ARBA00004370"/>
    </source>
</evidence>
<sequence length="483" mass="54531">MKLIYQHMLSFLLIILTTVSIIGFSEINNATKQSYEYNYQRMEDFASALGTLAVSDEKNGSAMLNPKFLHKLEFVLHSDRVYLSVFDDQGAQIYPNKNEDIRLTSQRVMQLKKGKKLHIKNNNDALSSLGHKKDACTGVLLPWKNKGKFIGAIWLGVRVAKVERPVTIAKQNLFSALVSAIIVGLMLSLILSFYATDRIKKLSSATKKVAAGDFDVQTNYSGNDEITQLADNFNQMVRVLKKSNQEVKEQEKRRDQFMADAAHEMRTPLTTINGILEGLQYDAIPDKAKPKSIALMNRETKRLIRLVNENLDYEKIRNNQINLVKTTFNARKTLDDVTMQLKQNAAKVNDTITINAPRDLPIYADKDRFTQIMVNLVQNAIQFTSDGEIQISGYRVAHATTIIVEDNGIGMNHQQIKYVFERYFKADPSRSSSGKGEYGLGLAIVSSLIKQHGGKISVQSEINQGAEFTIILFDRGYEQYLEN</sequence>
<evidence type="ECO:0000259" key="12">
    <source>
        <dbReference type="PROSITE" id="PS50885"/>
    </source>
</evidence>
<dbReference type="InterPro" id="IPR036890">
    <property type="entry name" value="HATPase_C_sf"/>
</dbReference>
<dbReference type="CDD" id="cd00075">
    <property type="entry name" value="HATPase"/>
    <property type="match status" value="1"/>
</dbReference>
<keyword evidence="8 10" id="KW-0472">Membrane</keyword>
<keyword evidence="6 13" id="KW-0418">Kinase</keyword>
<dbReference type="GO" id="GO:0005886">
    <property type="term" value="C:plasma membrane"/>
    <property type="evidence" value="ECO:0007669"/>
    <property type="project" value="TreeGrafter"/>
</dbReference>
<dbReference type="InterPro" id="IPR003594">
    <property type="entry name" value="HATPase_dom"/>
</dbReference>
<dbReference type="SUPFAM" id="SSF158472">
    <property type="entry name" value="HAMP domain-like"/>
    <property type="match status" value="1"/>
</dbReference>
<name>A0A0F4LB42_9LACO</name>
<dbReference type="PROSITE" id="PS50885">
    <property type="entry name" value="HAMP"/>
    <property type="match status" value="1"/>
</dbReference>